<gene>
    <name evidence="10" type="ORF">RND81_03G227500</name>
</gene>
<evidence type="ECO:0000256" key="7">
    <source>
        <dbReference type="SAM" id="MobiDB-lite"/>
    </source>
</evidence>
<dbReference type="InterPro" id="IPR015495">
    <property type="entry name" value="Myb_TF_plants"/>
</dbReference>
<dbReference type="Pfam" id="PF00249">
    <property type="entry name" value="Myb_DNA-binding"/>
    <property type="match status" value="2"/>
</dbReference>
<dbReference type="Proteomes" id="UP001443914">
    <property type="component" value="Unassembled WGS sequence"/>
</dbReference>
<dbReference type="PANTHER" id="PTHR10641:SF1103">
    <property type="entry name" value="TRANSCRIPTION FACTOR MYB72"/>
    <property type="match status" value="1"/>
</dbReference>
<dbReference type="PROSITE" id="PS50090">
    <property type="entry name" value="MYB_LIKE"/>
    <property type="match status" value="2"/>
</dbReference>
<dbReference type="PANTHER" id="PTHR10641">
    <property type="entry name" value="MYB FAMILY TRANSCRIPTION FACTOR"/>
    <property type="match status" value="1"/>
</dbReference>
<accession>A0AAW1M9P9</accession>
<dbReference type="InterPro" id="IPR009057">
    <property type="entry name" value="Homeodomain-like_sf"/>
</dbReference>
<dbReference type="AlphaFoldDB" id="A0AAW1M9P9"/>
<dbReference type="SUPFAM" id="SSF46689">
    <property type="entry name" value="Homeodomain-like"/>
    <property type="match status" value="1"/>
</dbReference>
<evidence type="ECO:0000256" key="1">
    <source>
        <dbReference type="ARBA" id="ARBA00004123"/>
    </source>
</evidence>
<keyword evidence="11" id="KW-1185">Reference proteome</keyword>
<organism evidence="10 11">
    <name type="scientific">Saponaria officinalis</name>
    <name type="common">Common soapwort</name>
    <name type="synonym">Lychnis saponaria</name>
    <dbReference type="NCBI Taxonomy" id="3572"/>
    <lineage>
        <taxon>Eukaryota</taxon>
        <taxon>Viridiplantae</taxon>
        <taxon>Streptophyta</taxon>
        <taxon>Embryophyta</taxon>
        <taxon>Tracheophyta</taxon>
        <taxon>Spermatophyta</taxon>
        <taxon>Magnoliopsida</taxon>
        <taxon>eudicotyledons</taxon>
        <taxon>Gunneridae</taxon>
        <taxon>Pentapetalae</taxon>
        <taxon>Caryophyllales</taxon>
        <taxon>Caryophyllaceae</taxon>
        <taxon>Caryophylleae</taxon>
        <taxon>Saponaria</taxon>
    </lineage>
</organism>
<protein>
    <submittedName>
        <fullName evidence="10">Uncharacterized protein</fullName>
    </submittedName>
</protein>
<dbReference type="SMART" id="SM00717">
    <property type="entry name" value="SANT"/>
    <property type="match status" value="2"/>
</dbReference>
<evidence type="ECO:0000313" key="10">
    <source>
        <dbReference type="EMBL" id="KAK9743266.1"/>
    </source>
</evidence>
<evidence type="ECO:0000256" key="2">
    <source>
        <dbReference type="ARBA" id="ARBA00022737"/>
    </source>
</evidence>
<keyword evidence="5" id="KW-0804">Transcription</keyword>
<evidence type="ECO:0000313" key="11">
    <source>
        <dbReference type="Proteomes" id="UP001443914"/>
    </source>
</evidence>
<reference evidence="10" key="1">
    <citation type="submission" date="2024-03" db="EMBL/GenBank/DDBJ databases">
        <title>WGS assembly of Saponaria officinalis var. Norfolk2.</title>
        <authorList>
            <person name="Jenkins J."/>
            <person name="Shu S."/>
            <person name="Grimwood J."/>
            <person name="Barry K."/>
            <person name="Goodstein D."/>
            <person name="Schmutz J."/>
            <person name="Leebens-Mack J."/>
            <person name="Osbourn A."/>
        </authorList>
    </citation>
    <scope>NUCLEOTIDE SEQUENCE [LARGE SCALE GENOMIC DNA]</scope>
    <source>
        <strain evidence="10">JIC</strain>
    </source>
</reference>
<feature type="compositionally biased region" description="Polar residues" evidence="7">
    <location>
        <begin position="128"/>
        <end position="141"/>
    </location>
</feature>
<dbReference type="Gene3D" id="1.10.10.60">
    <property type="entry name" value="Homeodomain-like"/>
    <property type="match status" value="2"/>
</dbReference>
<dbReference type="GO" id="GO:0003677">
    <property type="term" value="F:DNA binding"/>
    <property type="evidence" value="ECO:0007669"/>
    <property type="project" value="UniProtKB-KW"/>
</dbReference>
<evidence type="ECO:0000256" key="6">
    <source>
        <dbReference type="ARBA" id="ARBA00023242"/>
    </source>
</evidence>
<keyword evidence="2" id="KW-0677">Repeat</keyword>
<dbReference type="InterPro" id="IPR001005">
    <property type="entry name" value="SANT/Myb"/>
</dbReference>
<feature type="compositionally biased region" description="Low complexity" evidence="7">
    <location>
        <begin position="166"/>
        <end position="175"/>
    </location>
</feature>
<evidence type="ECO:0000256" key="3">
    <source>
        <dbReference type="ARBA" id="ARBA00023015"/>
    </source>
</evidence>
<comment type="caution">
    <text evidence="10">The sequence shown here is derived from an EMBL/GenBank/DDBJ whole genome shotgun (WGS) entry which is preliminary data.</text>
</comment>
<name>A0AAW1M9P9_SAPOF</name>
<feature type="domain" description="Myb-like" evidence="8">
    <location>
        <begin position="64"/>
        <end position="114"/>
    </location>
</feature>
<evidence type="ECO:0000259" key="9">
    <source>
        <dbReference type="PROSITE" id="PS51294"/>
    </source>
</evidence>
<evidence type="ECO:0000256" key="4">
    <source>
        <dbReference type="ARBA" id="ARBA00023125"/>
    </source>
</evidence>
<dbReference type="GO" id="GO:0005634">
    <property type="term" value="C:nucleus"/>
    <property type="evidence" value="ECO:0007669"/>
    <property type="project" value="UniProtKB-SubCell"/>
</dbReference>
<feature type="region of interest" description="Disordered" evidence="7">
    <location>
        <begin position="119"/>
        <end position="146"/>
    </location>
</feature>
<keyword evidence="6" id="KW-0539">Nucleus</keyword>
<dbReference type="InterPro" id="IPR017930">
    <property type="entry name" value="Myb_dom"/>
</dbReference>
<dbReference type="PROSITE" id="PS51294">
    <property type="entry name" value="HTH_MYB"/>
    <property type="match status" value="2"/>
</dbReference>
<dbReference type="CDD" id="cd00167">
    <property type="entry name" value="SANT"/>
    <property type="match status" value="2"/>
</dbReference>
<feature type="domain" description="HTH myb-type" evidence="9">
    <location>
        <begin position="64"/>
        <end position="118"/>
    </location>
</feature>
<feature type="domain" description="Myb-like" evidence="8">
    <location>
        <begin position="11"/>
        <end position="63"/>
    </location>
</feature>
<evidence type="ECO:0000256" key="5">
    <source>
        <dbReference type="ARBA" id="ARBA00023163"/>
    </source>
</evidence>
<comment type="subcellular location">
    <subcellularLocation>
        <location evidence="1">Nucleus</location>
    </subcellularLocation>
</comment>
<keyword evidence="3" id="KW-0805">Transcription regulation</keyword>
<sequence>MGKGRRPCCDKAGVKKGPWSQAEDFKLISFIGKHGHSNWRALPKLAGLARCGKSCRLRWVNYLRPDLKRGNFTLQEEEAIIKLHQELGNKWSKIASKFPGRTDNEIKNVWNTHLKKRIKAKESDKNSSESCNSLQTSTTTDESLDKNMGQNLIHQTNTMDDTNEHSSSSSTSYTSQPPFPEHEKEDLGPIFDSLGVPNPIMLENNSSIDELIEIPFEPNLDLWDLLEGYQCDSTDVSDVNFDEVDNALLQVAPEIDKLSNNTNSNVNNNKGEDKGSWWWLVYLENELGLEHNEAKSTESN</sequence>
<feature type="domain" description="HTH myb-type" evidence="9">
    <location>
        <begin position="11"/>
        <end position="63"/>
    </location>
</feature>
<dbReference type="EMBL" id="JBDFQZ010000003">
    <property type="protein sequence ID" value="KAK9743266.1"/>
    <property type="molecule type" value="Genomic_DNA"/>
</dbReference>
<proteinExistence type="predicted"/>
<dbReference type="FunFam" id="1.10.10.60:FF:000015">
    <property type="entry name" value="Transcription factor RAX3"/>
    <property type="match status" value="1"/>
</dbReference>
<evidence type="ECO:0000259" key="8">
    <source>
        <dbReference type="PROSITE" id="PS50090"/>
    </source>
</evidence>
<keyword evidence="4" id="KW-0238">DNA-binding</keyword>
<feature type="region of interest" description="Disordered" evidence="7">
    <location>
        <begin position="158"/>
        <end position="189"/>
    </location>
</feature>